<dbReference type="InParanoid" id="G8YJA7"/>
<feature type="region of interest" description="Disordered" evidence="1">
    <location>
        <begin position="56"/>
        <end position="138"/>
    </location>
</feature>
<dbReference type="EMBL" id="FO082052">
    <property type="protein sequence ID" value="CCE81167.1"/>
    <property type="molecule type" value="Genomic_DNA"/>
</dbReference>
<evidence type="ECO:0000256" key="1">
    <source>
        <dbReference type="SAM" id="MobiDB-lite"/>
    </source>
</evidence>
<accession>G8YJA7</accession>
<evidence type="ECO:0000313" key="4">
    <source>
        <dbReference type="Proteomes" id="UP000005222"/>
    </source>
</evidence>
<name>G8YJA7_PICSO</name>
<dbReference type="OrthoDB" id="4023585at2759"/>
<dbReference type="Proteomes" id="UP000005222">
    <property type="component" value="Chromosome H"/>
</dbReference>
<evidence type="ECO:0000313" key="2">
    <source>
        <dbReference type="EMBL" id="CCE80402.1"/>
    </source>
</evidence>
<dbReference type="EMBL" id="FO082053">
    <property type="protein sequence ID" value="CCE80402.1"/>
    <property type="molecule type" value="Genomic_DNA"/>
</dbReference>
<reference evidence="4" key="2">
    <citation type="journal article" date="2012" name="G3 (Bethesda)">
        <title>Pichia sorbitophila, an interspecies yeast hybrid reveals early steps of genome resolution following polyploidization.</title>
        <authorList>
            <person name="Leh Louis V."/>
            <person name="Despons L."/>
            <person name="Friedrich A."/>
            <person name="Martin T."/>
            <person name="Durrens P."/>
            <person name="Casaregola S."/>
            <person name="Neuveglise C."/>
            <person name="Fairhead C."/>
            <person name="Marck C."/>
            <person name="Cruz J.A."/>
            <person name="Straub M.L."/>
            <person name="Kugler V."/>
            <person name="Sacerdot C."/>
            <person name="Uzunov Z."/>
            <person name="Thierry A."/>
            <person name="Weiss S."/>
            <person name="Bleykasten C."/>
            <person name="De Montigny J."/>
            <person name="Jacques N."/>
            <person name="Jung P."/>
            <person name="Lemaire M."/>
            <person name="Mallet S."/>
            <person name="Morel G."/>
            <person name="Richard G.F."/>
            <person name="Sarkar A."/>
            <person name="Savel G."/>
            <person name="Schacherer J."/>
            <person name="Seret M.L."/>
            <person name="Talla E."/>
            <person name="Samson G."/>
            <person name="Jubin C."/>
            <person name="Poulain J."/>
            <person name="Vacherie B."/>
            <person name="Barbe V."/>
            <person name="Pelletier E."/>
            <person name="Sherman D.J."/>
            <person name="Westhof E."/>
            <person name="Weissenbach J."/>
            <person name="Baret P.V."/>
            <person name="Wincker P."/>
            <person name="Gaillardin C."/>
            <person name="Dujon B."/>
            <person name="Souciet J.L."/>
        </authorList>
    </citation>
    <scope>NUCLEOTIDE SEQUENCE [LARGE SCALE GENOMIC DNA]</scope>
    <source>
        <strain evidence="4">ATCC MYA-4447 / BCRC 22081 / CBS 7064 / NBRC 10061 / NRRL Y-12695</strain>
    </source>
</reference>
<sequence>MIRQTFYAPAIAAKNAAAVNRRALSASAISRYSVIDSAKEALKKANKKIGEAAAGGIEKTQEMTPNAEKVTEATKETAHKANKKTGEVLAEGLDKAEKLKPELNSEKRRVKENAKGYNDLQDKGSKAETEQNRPDDAF</sequence>
<organism evidence="2 4">
    <name type="scientific">Pichia sorbitophila (strain ATCC MYA-4447 / BCRC 22081 / CBS 7064 / NBRC 10061 / NRRL Y-12695)</name>
    <name type="common">Hybrid yeast</name>
    <dbReference type="NCBI Taxonomy" id="559304"/>
    <lineage>
        <taxon>Eukaryota</taxon>
        <taxon>Fungi</taxon>
        <taxon>Dikarya</taxon>
        <taxon>Ascomycota</taxon>
        <taxon>Saccharomycotina</taxon>
        <taxon>Pichiomycetes</taxon>
        <taxon>Debaryomycetaceae</taxon>
        <taxon>Millerozyma</taxon>
    </lineage>
</organism>
<dbReference type="AlphaFoldDB" id="G8YJA7"/>
<reference evidence="2" key="1">
    <citation type="submission" date="2011-10" db="EMBL/GenBank/DDBJ databases">
        <authorList>
            <person name="Genoscope - CEA"/>
        </authorList>
    </citation>
    <scope>NUCLEOTIDE SEQUENCE</scope>
</reference>
<keyword evidence="4" id="KW-1185">Reference proteome</keyword>
<dbReference type="STRING" id="559304.G8YJA7"/>
<feature type="compositionally biased region" description="Basic and acidic residues" evidence="1">
    <location>
        <begin position="69"/>
        <end position="79"/>
    </location>
</feature>
<protein>
    <submittedName>
        <fullName evidence="2">Piso0_003518 protein</fullName>
    </submittedName>
</protein>
<proteinExistence type="predicted"/>
<dbReference type="Proteomes" id="UP000005222">
    <property type="component" value="Chromosome G"/>
</dbReference>
<dbReference type="eggNOG" id="ENOG502SDEG">
    <property type="taxonomic scope" value="Eukaryota"/>
</dbReference>
<gene>
    <name evidence="2" type="primary">Piso0_003518</name>
    <name evidence="2" type="ORF">GNLVRS01_PISO0G14086g</name>
    <name evidence="3" type="ORF">GNLVRS01_PISO0H14087g</name>
</gene>
<dbReference type="HOGENOM" id="CLU_1856020_0_0_1"/>
<feature type="compositionally biased region" description="Basic and acidic residues" evidence="1">
    <location>
        <begin position="92"/>
        <end position="138"/>
    </location>
</feature>
<evidence type="ECO:0000313" key="3">
    <source>
        <dbReference type="EMBL" id="CCE81167.1"/>
    </source>
</evidence>